<feature type="domain" description="Metallo-beta-lactamase" evidence="5">
    <location>
        <begin position="49"/>
        <end position="285"/>
    </location>
</feature>
<evidence type="ECO:0000259" key="5">
    <source>
        <dbReference type="SMART" id="SM00849"/>
    </source>
</evidence>
<dbReference type="Pfam" id="PF00753">
    <property type="entry name" value="Lactamase_B"/>
    <property type="match status" value="1"/>
</dbReference>
<keyword evidence="2" id="KW-0479">Metal-binding</keyword>
<dbReference type="InterPro" id="IPR001279">
    <property type="entry name" value="Metallo-B-lactamas"/>
</dbReference>
<sequence length="328" mass="35778">MLSILPTTPTGATVSVKAVHLGRVAAMPSSFFYTPTGVARLGSSSYTAPIYAFLIEGKERVMFDLGIRKDEQTYPPRVQKAYAGMRKTGPVEFEVDQEAHEKLPAKGVSLDSVKAVIWSHRHIDHIGDMSKFPSTTRLVVGEETELRPYPELEMSGITHGDIDGRDIQKIPFSSGDLTIAGLRAFDYFSDGSLYILDTPGHCAGHVSALARVTPSTFVLLGGDCCHHPGSLRPSPHHAGCPFVPADTPTLPLGDGMYDDVDTARNTVEKLAVLDANEDVLTLLAHDDTLSDVMKEIPDNVDDWKEKGWKSKVMWKFKENLRGMAAGAL</sequence>
<comment type="similarity">
    <text evidence="1">Belongs to the metallo-beta-lactamase superfamily.</text>
</comment>
<dbReference type="SMART" id="SM00849">
    <property type="entry name" value="Lactamase_B"/>
    <property type="match status" value="1"/>
</dbReference>
<dbReference type="CDD" id="cd07730">
    <property type="entry name" value="metallo-hydrolase-like_MBL-fold"/>
    <property type="match status" value="1"/>
</dbReference>
<reference evidence="6 7" key="1">
    <citation type="journal article" date="2015" name="Fungal Genet. Biol.">
        <title>Evolution of novel wood decay mechanisms in Agaricales revealed by the genome sequences of Fistulina hepatica and Cylindrobasidium torrendii.</title>
        <authorList>
            <person name="Floudas D."/>
            <person name="Held B.W."/>
            <person name="Riley R."/>
            <person name="Nagy L.G."/>
            <person name="Koehler G."/>
            <person name="Ransdell A.S."/>
            <person name="Younus H."/>
            <person name="Chow J."/>
            <person name="Chiniquy J."/>
            <person name="Lipzen A."/>
            <person name="Tritt A."/>
            <person name="Sun H."/>
            <person name="Haridas S."/>
            <person name="LaButti K."/>
            <person name="Ohm R.A."/>
            <person name="Kues U."/>
            <person name="Blanchette R.A."/>
            <person name="Grigoriev I.V."/>
            <person name="Minto R.E."/>
            <person name="Hibbett D.S."/>
        </authorList>
    </citation>
    <scope>NUCLEOTIDE SEQUENCE [LARGE SCALE GENOMIC DNA]</scope>
    <source>
        <strain evidence="6 7">FP15055 ss-10</strain>
    </source>
</reference>
<protein>
    <submittedName>
        <fullName evidence="6">Metallo-hydrolase/oxidoreductase</fullName>
    </submittedName>
</protein>
<evidence type="ECO:0000256" key="1">
    <source>
        <dbReference type="ARBA" id="ARBA00007749"/>
    </source>
</evidence>
<proteinExistence type="inferred from homology"/>
<name>A0A0D7B964_9AGAR</name>
<dbReference type="STRING" id="1314674.A0A0D7B964"/>
<keyword evidence="3 6" id="KW-0378">Hydrolase</keyword>
<evidence type="ECO:0000313" key="6">
    <source>
        <dbReference type="EMBL" id="KIY67047.1"/>
    </source>
</evidence>
<dbReference type="EMBL" id="KN880536">
    <property type="protein sequence ID" value="KIY67047.1"/>
    <property type="molecule type" value="Genomic_DNA"/>
</dbReference>
<accession>A0A0D7B964</accession>
<dbReference type="SUPFAM" id="SSF56281">
    <property type="entry name" value="Metallo-hydrolase/oxidoreductase"/>
    <property type="match status" value="1"/>
</dbReference>
<evidence type="ECO:0000256" key="4">
    <source>
        <dbReference type="ARBA" id="ARBA00022833"/>
    </source>
</evidence>
<keyword evidence="4" id="KW-0862">Zinc</keyword>
<dbReference type="InterPro" id="IPR036866">
    <property type="entry name" value="RibonucZ/Hydroxyglut_hydro"/>
</dbReference>
<dbReference type="PANTHER" id="PTHR42978">
    <property type="entry name" value="QUORUM-QUENCHING LACTONASE YTNP-RELATED-RELATED"/>
    <property type="match status" value="1"/>
</dbReference>
<dbReference type="GO" id="GO:0046872">
    <property type="term" value="F:metal ion binding"/>
    <property type="evidence" value="ECO:0007669"/>
    <property type="project" value="UniProtKB-KW"/>
</dbReference>
<evidence type="ECO:0000256" key="3">
    <source>
        <dbReference type="ARBA" id="ARBA00022801"/>
    </source>
</evidence>
<dbReference type="GO" id="GO:0016787">
    <property type="term" value="F:hydrolase activity"/>
    <property type="evidence" value="ECO:0007669"/>
    <property type="project" value="UniProtKB-KW"/>
</dbReference>
<dbReference type="Proteomes" id="UP000054007">
    <property type="component" value="Unassembled WGS sequence"/>
</dbReference>
<evidence type="ECO:0000313" key="7">
    <source>
        <dbReference type="Proteomes" id="UP000054007"/>
    </source>
</evidence>
<keyword evidence="7" id="KW-1185">Reference proteome</keyword>
<dbReference type="PANTHER" id="PTHR42978:SF5">
    <property type="entry name" value="METALLO-BETA-LACTAMASE DOMAIN-CONTAINING PROTEIN"/>
    <property type="match status" value="1"/>
</dbReference>
<gene>
    <name evidence="6" type="ORF">CYLTODRAFT_15740</name>
</gene>
<organism evidence="6 7">
    <name type="scientific">Cylindrobasidium torrendii FP15055 ss-10</name>
    <dbReference type="NCBI Taxonomy" id="1314674"/>
    <lineage>
        <taxon>Eukaryota</taxon>
        <taxon>Fungi</taxon>
        <taxon>Dikarya</taxon>
        <taxon>Basidiomycota</taxon>
        <taxon>Agaricomycotina</taxon>
        <taxon>Agaricomycetes</taxon>
        <taxon>Agaricomycetidae</taxon>
        <taxon>Agaricales</taxon>
        <taxon>Marasmiineae</taxon>
        <taxon>Physalacriaceae</taxon>
        <taxon>Cylindrobasidium</taxon>
    </lineage>
</organism>
<dbReference type="OrthoDB" id="10250730at2759"/>
<evidence type="ECO:0000256" key="2">
    <source>
        <dbReference type="ARBA" id="ARBA00022723"/>
    </source>
</evidence>
<dbReference type="InterPro" id="IPR051013">
    <property type="entry name" value="MBL_superfamily_lactonases"/>
</dbReference>
<dbReference type="AlphaFoldDB" id="A0A0D7B964"/>
<dbReference type="Gene3D" id="3.60.15.10">
    <property type="entry name" value="Ribonuclease Z/Hydroxyacylglutathione hydrolase-like"/>
    <property type="match status" value="1"/>
</dbReference>